<evidence type="ECO:0000256" key="4">
    <source>
        <dbReference type="ARBA" id="ARBA00022980"/>
    </source>
</evidence>
<dbReference type="EMBL" id="MZGJ01000003">
    <property type="protein sequence ID" value="OQX51466.1"/>
    <property type="molecule type" value="Genomic_DNA"/>
</dbReference>
<keyword evidence="4 7" id="KW-0689">Ribosomal protein</keyword>
<dbReference type="AlphaFoldDB" id="A0A1W9NZ95"/>
<dbReference type="InterPro" id="IPR018102">
    <property type="entry name" value="Ribosomal_uS11_CS"/>
</dbReference>
<evidence type="ECO:0000256" key="2">
    <source>
        <dbReference type="ARBA" id="ARBA00022730"/>
    </source>
</evidence>
<dbReference type="PIRSF" id="PIRSF002131">
    <property type="entry name" value="Ribosomal_S11"/>
    <property type="match status" value="1"/>
</dbReference>
<name>A0A1W9NZ95_UNCC3</name>
<feature type="region of interest" description="Disordered" evidence="9">
    <location>
        <begin position="1"/>
        <end position="20"/>
    </location>
</feature>
<evidence type="ECO:0000256" key="8">
    <source>
        <dbReference type="RuleBase" id="RU003629"/>
    </source>
</evidence>
<dbReference type="PANTHER" id="PTHR11759">
    <property type="entry name" value="40S RIBOSOMAL PROTEIN S14/30S RIBOSOMAL PROTEIN S11"/>
    <property type="match status" value="1"/>
</dbReference>
<comment type="subunit">
    <text evidence="7">Part of the 30S ribosomal subunit. Interacts with proteins S7 and S18. Binds to IF-3.</text>
</comment>
<dbReference type="InterPro" id="IPR019981">
    <property type="entry name" value="Ribosomal_uS11_bac-type"/>
</dbReference>
<dbReference type="GO" id="GO:0005840">
    <property type="term" value="C:ribosome"/>
    <property type="evidence" value="ECO:0007669"/>
    <property type="project" value="UniProtKB-KW"/>
</dbReference>
<dbReference type="GO" id="GO:1990904">
    <property type="term" value="C:ribonucleoprotein complex"/>
    <property type="evidence" value="ECO:0007669"/>
    <property type="project" value="UniProtKB-KW"/>
</dbReference>
<dbReference type="GO" id="GO:0019843">
    <property type="term" value="F:rRNA binding"/>
    <property type="evidence" value="ECO:0007669"/>
    <property type="project" value="UniProtKB-UniRule"/>
</dbReference>
<comment type="function">
    <text evidence="7">Located on the platform of the 30S subunit, it bridges several disparate RNA helices of the 16S rRNA. Forms part of the Shine-Dalgarno cleft in the 70S ribosome.</text>
</comment>
<keyword evidence="5 7" id="KW-0687">Ribonucleoprotein</keyword>
<dbReference type="Proteomes" id="UP000192520">
    <property type="component" value="Unassembled WGS sequence"/>
</dbReference>
<dbReference type="FunFam" id="3.30.420.80:FF:000010">
    <property type="entry name" value="30S ribosomal protein S11"/>
    <property type="match status" value="1"/>
</dbReference>
<keyword evidence="3 7" id="KW-0694">RNA-binding</keyword>
<proteinExistence type="inferred from homology"/>
<dbReference type="InterPro" id="IPR001971">
    <property type="entry name" value="Ribosomal_uS11"/>
</dbReference>
<dbReference type="HAMAP" id="MF_01310">
    <property type="entry name" value="Ribosomal_uS11"/>
    <property type="match status" value="1"/>
</dbReference>
<organism evidence="10 11">
    <name type="scientific">candidate division CPR3 bacterium 4484_211</name>
    <dbReference type="NCBI Taxonomy" id="1968527"/>
    <lineage>
        <taxon>Bacteria</taxon>
        <taxon>Bacteria division CPR3</taxon>
    </lineage>
</organism>
<dbReference type="NCBIfam" id="TIGR03632">
    <property type="entry name" value="uS11_bact"/>
    <property type="match status" value="1"/>
</dbReference>
<dbReference type="GO" id="GO:0003735">
    <property type="term" value="F:structural constituent of ribosome"/>
    <property type="evidence" value="ECO:0007669"/>
    <property type="project" value="InterPro"/>
</dbReference>
<comment type="similarity">
    <text evidence="1 7 8">Belongs to the universal ribosomal protein uS11 family.</text>
</comment>
<evidence type="ECO:0000256" key="5">
    <source>
        <dbReference type="ARBA" id="ARBA00023274"/>
    </source>
</evidence>
<sequence length="135" mass="14693">MVAKARDKTRKSRKKKARMEVPDRAQVHVYASFNNTLVTVTDWGGNTIVWGSAGTAGFRGTRKSTPYAATVAAEKVAREALQKGVKKVDVLIKGPGFGREAAVRALKSAGLRIHSISDVTPIPHDGCRPKKKRRV</sequence>
<feature type="compositionally biased region" description="Basic residues" evidence="9">
    <location>
        <begin position="7"/>
        <end position="17"/>
    </location>
</feature>
<dbReference type="InterPro" id="IPR036967">
    <property type="entry name" value="Ribosomal_uS11_sf"/>
</dbReference>
<keyword evidence="2 7" id="KW-0699">rRNA-binding</keyword>
<evidence type="ECO:0000256" key="6">
    <source>
        <dbReference type="ARBA" id="ARBA00035160"/>
    </source>
</evidence>
<protein>
    <recommendedName>
        <fullName evidence="6 7">Small ribosomal subunit protein uS11</fullName>
    </recommendedName>
</protein>
<evidence type="ECO:0000313" key="10">
    <source>
        <dbReference type="EMBL" id="OQX51466.1"/>
    </source>
</evidence>
<dbReference type="STRING" id="1968527.B5M47_00500"/>
<reference evidence="11" key="1">
    <citation type="submission" date="2017-03" db="EMBL/GenBank/DDBJ databases">
        <title>Novel pathways for hydrocarbon cycling and metabolic interdependencies in hydrothermal sediment communities.</title>
        <authorList>
            <person name="Dombrowski N."/>
            <person name="Seitz K."/>
            <person name="Teske A."/>
            <person name="Baker B."/>
        </authorList>
    </citation>
    <scope>NUCLEOTIDE SEQUENCE [LARGE SCALE GENOMIC DNA]</scope>
</reference>
<dbReference type="NCBIfam" id="NF003698">
    <property type="entry name" value="PRK05309.1"/>
    <property type="match status" value="1"/>
</dbReference>
<gene>
    <name evidence="7" type="primary">rpsK</name>
    <name evidence="10" type="ORF">B5M47_00500</name>
</gene>
<dbReference type="Pfam" id="PF00411">
    <property type="entry name" value="Ribosomal_S11"/>
    <property type="match status" value="1"/>
</dbReference>
<dbReference type="GO" id="GO:0006412">
    <property type="term" value="P:translation"/>
    <property type="evidence" value="ECO:0007669"/>
    <property type="project" value="UniProtKB-UniRule"/>
</dbReference>
<dbReference type="SUPFAM" id="SSF53137">
    <property type="entry name" value="Translational machinery components"/>
    <property type="match status" value="1"/>
</dbReference>
<accession>A0A1W9NZ95</accession>
<evidence type="ECO:0000256" key="7">
    <source>
        <dbReference type="HAMAP-Rule" id="MF_01310"/>
    </source>
</evidence>
<comment type="caution">
    <text evidence="10">The sequence shown here is derived from an EMBL/GenBank/DDBJ whole genome shotgun (WGS) entry which is preliminary data.</text>
</comment>
<evidence type="ECO:0000313" key="11">
    <source>
        <dbReference type="Proteomes" id="UP000192520"/>
    </source>
</evidence>
<dbReference type="Gene3D" id="3.30.420.80">
    <property type="entry name" value="Ribosomal protein S11"/>
    <property type="match status" value="1"/>
</dbReference>
<evidence type="ECO:0000256" key="1">
    <source>
        <dbReference type="ARBA" id="ARBA00006194"/>
    </source>
</evidence>
<evidence type="ECO:0000256" key="3">
    <source>
        <dbReference type="ARBA" id="ARBA00022884"/>
    </source>
</evidence>
<dbReference type="PROSITE" id="PS00054">
    <property type="entry name" value="RIBOSOMAL_S11"/>
    <property type="match status" value="1"/>
</dbReference>
<evidence type="ECO:0000256" key="9">
    <source>
        <dbReference type="SAM" id="MobiDB-lite"/>
    </source>
</evidence>